<name>I7MHB8_TETTS</name>
<feature type="compositionally biased region" description="Low complexity" evidence="1">
    <location>
        <begin position="646"/>
        <end position="661"/>
    </location>
</feature>
<dbReference type="PANTHER" id="PTHR11635">
    <property type="entry name" value="CAMP-DEPENDENT PROTEIN KINASE REGULATORY CHAIN"/>
    <property type="match status" value="1"/>
</dbReference>
<evidence type="ECO:0000259" key="2">
    <source>
        <dbReference type="PROSITE" id="PS50042"/>
    </source>
</evidence>
<feature type="domain" description="Cyclic nucleotide-binding" evidence="2">
    <location>
        <begin position="463"/>
        <end position="607"/>
    </location>
</feature>
<dbReference type="PANTHER" id="PTHR11635:SF166">
    <property type="entry name" value="CYCLIC NUCLEOTIDE-BINDING DOMAIN-CONTAINING PROTEIN"/>
    <property type="match status" value="1"/>
</dbReference>
<feature type="compositionally biased region" description="Polar residues" evidence="1">
    <location>
        <begin position="193"/>
        <end position="208"/>
    </location>
</feature>
<feature type="domain" description="Cyclic nucleotide-binding" evidence="2">
    <location>
        <begin position="397"/>
        <end position="460"/>
    </location>
</feature>
<dbReference type="GO" id="GO:0004862">
    <property type="term" value="F:cAMP-dependent protein kinase inhibitor activity"/>
    <property type="evidence" value="ECO:0007669"/>
    <property type="project" value="TreeGrafter"/>
</dbReference>
<organism evidence="3 4">
    <name type="scientific">Tetrahymena thermophila (strain SB210)</name>
    <dbReference type="NCBI Taxonomy" id="312017"/>
    <lineage>
        <taxon>Eukaryota</taxon>
        <taxon>Sar</taxon>
        <taxon>Alveolata</taxon>
        <taxon>Ciliophora</taxon>
        <taxon>Intramacronucleata</taxon>
        <taxon>Oligohymenophorea</taxon>
        <taxon>Hymenostomatida</taxon>
        <taxon>Tetrahymenina</taxon>
        <taxon>Tetrahymenidae</taxon>
        <taxon>Tetrahymena</taxon>
    </lineage>
</organism>
<proteinExistence type="predicted"/>
<evidence type="ECO:0000256" key="1">
    <source>
        <dbReference type="SAM" id="MobiDB-lite"/>
    </source>
</evidence>
<protein>
    <submittedName>
        <fullName evidence="3">Cyclic nucleotide-binding domain protein</fullName>
    </submittedName>
</protein>
<feature type="compositionally biased region" description="Polar residues" evidence="1">
    <location>
        <begin position="681"/>
        <end position="690"/>
    </location>
</feature>
<feature type="compositionally biased region" description="Polar residues" evidence="1">
    <location>
        <begin position="7"/>
        <end position="26"/>
    </location>
</feature>
<feature type="region of interest" description="Disordered" evidence="1">
    <location>
        <begin position="187"/>
        <end position="218"/>
    </location>
</feature>
<dbReference type="eggNOG" id="KOG0614">
    <property type="taxonomic scope" value="Eukaryota"/>
</dbReference>
<evidence type="ECO:0000313" key="4">
    <source>
        <dbReference type="Proteomes" id="UP000009168"/>
    </source>
</evidence>
<feature type="region of interest" description="Disordered" evidence="1">
    <location>
        <begin position="645"/>
        <end position="690"/>
    </location>
</feature>
<dbReference type="InterPro" id="IPR000595">
    <property type="entry name" value="cNMP-bd_dom"/>
</dbReference>
<evidence type="ECO:0000313" key="3">
    <source>
        <dbReference type="EMBL" id="EAS02811.2"/>
    </source>
</evidence>
<accession>I7MHB8</accession>
<dbReference type="InterPro" id="IPR018490">
    <property type="entry name" value="cNMP-bd_dom_sf"/>
</dbReference>
<dbReference type="InterPro" id="IPR014710">
    <property type="entry name" value="RmlC-like_jellyroll"/>
</dbReference>
<feature type="compositionally biased region" description="Low complexity" evidence="1">
    <location>
        <begin position="27"/>
        <end position="52"/>
    </location>
</feature>
<dbReference type="GO" id="GO:0005829">
    <property type="term" value="C:cytosol"/>
    <property type="evidence" value="ECO:0007669"/>
    <property type="project" value="TreeGrafter"/>
</dbReference>
<feature type="compositionally biased region" description="Low complexity" evidence="1">
    <location>
        <begin position="671"/>
        <end position="680"/>
    </location>
</feature>
<dbReference type="GO" id="GO:0005952">
    <property type="term" value="C:cAMP-dependent protein kinase complex"/>
    <property type="evidence" value="ECO:0007669"/>
    <property type="project" value="InterPro"/>
</dbReference>
<feature type="compositionally biased region" description="Low complexity" evidence="1">
    <location>
        <begin position="136"/>
        <end position="172"/>
    </location>
</feature>
<reference evidence="4" key="1">
    <citation type="journal article" date="2006" name="PLoS Biol.">
        <title>Macronuclear genome sequence of the ciliate Tetrahymena thermophila, a model eukaryote.</title>
        <authorList>
            <person name="Eisen J.A."/>
            <person name="Coyne R.S."/>
            <person name="Wu M."/>
            <person name="Wu D."/>
            <person name="Thiagarajan M."/>
            <person name="Wortman J.R."/>
            <person name="Badger J.H."/>
            <person name="Ren Q."/>
            <person name="Amedeo P."/>
            <person name="Jones K.M."/>
            <person name="Tallon L.J."/>
            <person name="Delcher A.L."/>
            <person name="Salzberg S.L."/>
            <person name="Silva J.C."/>
            <person name="Haas B.J."/>
            <person name="Majoros W.H."/>
            <person name="Farzad M."/>
            <person name="Carlton J.M."/>
            <person name="Smith R.K. Jr."/>
            <person name="Garg J."/>
            <person name="Pearlman R.E."/>
            <person name="Karrer K.M."/>
            <person name="Sun L."/>
            <person name="Manning G."/>
            <person name="Elde N.C."/>
            <person name="Turkewitz A.P."/>
            <person name="Asai D.J."/>
            <person name="Wilkes D.E."/>
            <person name="Wang Y."/>
            <person name="Cai H."/>
            <person name="Collins K."/>
            <person name="Stewart B.A."/>
            <person name="Lee S.R."/>
            <person name="Wilamowska K."/>
            <person name="Weinberg Z."/>
            <person name="Ruzzo W.L."/>
            <person name="Wloga D."/>
            <person name="Gaertig J."/>
            <person name="Frankel J."/>
            <person name="Tsao C.-C."/>
            <person name="Gorovsky M.A."/>
            <person name="Keeling P.J."/>
            <person name="Waller R.F."/>
            <person name="Patron N.J."/>
            <person name="Cherry J.M."/>
            <person name="Stover N.A."/>
            <person name="Krieger C.J."/>
            <person name="del Toro C."/>
            <person name="Ryder H.F."/>
            <person name="Williamson S.C."/>
            <person name="Barbeau R.A."/>
            <person name="Hamilton E.P."/>
            <person name="Orias E."/>
        </authorList>
    </citation>
    <scope>NUCLEOTIDE SEQUENCE [LARGE SCALE GENOMIC DNA]</scope>
    <source>
        <strain evidence="4">SB210</strain>
    </source>
</reference>
<dbReference type="GeneID" id="7835449"/>
<feature type="region of interest" description="Disordered" evidence="1">
    <location>
        <begin position="1"/>
        <end position="52"/>
    </location>
</feature>
<dbReference type="InterPro" id="IPR050503">
    <property type="entry name" value="cAMP-dep_PK_reg_su-like"/>
</dbReference>
<feature type="domain" description="Cyclic nucleotide-binding" evidence="2">
    <location>
        <begin position="298"/>
        <end position="323"/>
    </location>
</feature>
<dbReference type="RefSeq" id="XP_001023056.2">
    <property type="nucleotide sequence ID" value="XM_001023056.2"/>
</dbReference>
<feature type="region of interest" description="Disordered" evidence="1">
    <location>
        <begin position="104"/>
        <end position="123"/>
    </location>
</feature>
<dbReference type="Proteomes" id="UP000009168">
    <property type="component" value="Unassembled WGS sequence"/>
</dbReference>
<dbReference type="InParanoid" id="I7MHB8"/>
<dbReference type="EMBL" id="GG662523">
    <property type="protein sequence ID" value="EAS02811.2"/>
    <property type="molecule type" value="Genomic_DNA"/>
</dbReference>
<dbReference type="Gene3D" id="2.60.120.10">
    <property type="entry name" value="Jelly Rolls"/>
    <property type="match status" value="2"/>
</dbReference>
<keyword evidence="4" id="KW-1185">Reference proteome</keyword>
<gene>
    <name evidence="3" type="ORF">TTHERM_00349010</name>
</gene>
<sequence length="1405" mass="163787">MNDKNIKITSSSQMPSQTSLYQTLHESQNISSPSLSSISKIKQNSKQSDQDSSINLYEEQNQQLHQRKSIFSNNLYTARKYSDVNLQQQSDDFNRKRCQTVGSQLQKNQAIMIRRDSQQSKQQNDLITIDYEDSNSDSSGSDYDGEKQMNQNNQDEQNQQNKRQSDQSSLKSQDQKRFQLGIENENKKAKHQQLLQSTIQDNQNQKSNIDFKEKKNRQRKISQATANQIFNSQNIDIKDSEHCELVIQILNKKKAKTKQEKQFILNILKCCSIFQKNKNLISDNASSLNITEWFSYQYMPKNTIVFNQGEYGNTYYIVLQGQVFCMIPDPDYNNTKEKYLNDQLNKRKQYFTTNPYNKNFRVSEVINNQANFESDQSSKKTEKEQIQLLIECFPTLKLVHTFNSGESFGDIALITNERRTATLICKEDTHFLTLTKEGYEQIIGVYETRILDETIKFLRSFHYFKNIVRSRLLQILCWMKEQIYFKKNIIYKQGEISNSVIFIRSGEIEIFQDHEINENQEAQEQSDSPSSKQVSKENKILQLNLSLMKKVNKQKTKRLQLLILGSNQYFGQIELLNNIQKRQQSALCISQTAHVYILPKNKFYDMIKMNHGSIQIIRKEEQMRGDWIQNRLNQVQQTYNIQLQKNNNSNNDNNNSNNNNNGSDRNAIEESQSPSSSKSSNNYITQQTSSKGNSFYCSSDDIVVQSKFQQFLESDNVVEKNNSVSSQRKRQFYAQTRNKNLNKTNIFQNTQNKNIQKFNTIYSQEPDEVSKFTSSKDSFQYEESSEANINKKNNNYKTQYSFGLNQNQPDSSIKPKPFLSPKNQSQFDSNQISKNIQFTQIQTETQYGVNFQDQNQQKSKQELQINFLSRQNSPKEIKIEQNGYFQNTFQAEDPNIIQKTFNSSNSNQARYNIQNRNLFFYIPQNKQSLIQNGNSPISSVVSVNDNVNPYNSIHLSYLKKIHQGLLAKKDNLNQLQQYQFFSTFGQNQTNAQNSSPEKTSNTNSFHMLFLEIDKQKHQQAFRQTSKKNVQNNSNKSNFQSKIKLQIPKDNKDFKIHQSQLILNKFNKNVQVLKKQQEISNSSLVYIPSQQQQKQQQQQQQNLMFQTYVSSSNKLSQQNLNNSIFNNQNQIKKTAQDLSNTSFSVNQQPHNVISFMRNFSQDSLLSQNHRVFQEYLNVKDQIQKKESFDKFIDQGGAGKSLKNKQFNNAGMNQSQVQNNNVSLNKSQQNRDSNDNINFSQILQTNHIQINNKALNSSLNNKLETKYNIQIAFPQLEKKNKSCDKFKKPQLALYNLINSSKDQSFYLNSNSQFDKNQSYLNQKQLNTFNQHLESSADKTQNAFQTTNQNIKDFGKYAKNLFSSQVNLKTNSEQLDQITTQKHQSENTEEAKFDSSYLQNKEYLLKHE</sequence>
<dbReference type="GO" id="GO:0034236">
    <property type="term" value="F:protein kinase A catalytic subunit binding"/>
    <property type="evidence" value="ECO:0007669"/>
    <property type="project" value="TreeGrafter"/>
</dbReference>
<dbReference type="PROSITE" id="PS50042">
    <property type="entry name" value="CNMP_BINDING_3"/>
    <property type="match status" value="3"/>
</dbReference>
<dbReference type="GO" id="GO:0030552">
    <property type="term" value="F:cAMP binding"/>
    <property type="evidence" value="ECO:0007669"/>
    <property type="project" value="TreeGrafter"/>
</dbReference>
<feature type="region of interest" description="Disordered" evidence="1">
    <location>
        <begin position="131"/>
        <end position="175"/>
    </location>
</feature>
<dbReference type="KEGG" id="tet:TTHERM_00349010"/>
<dbReference type="CDD" id="cd00038">
    <property type="entry name" value="CAP_ED"/>
    <property type="match status" value="1"/>
</dbReference>
<dbReference type="SUPFAM" id="SSF51206">
    <property type="entry name" value="cAMP-binding domain-like"/>
    <property type="match status" value="2"/>
</dbReference>